<sequence length="247" mass="27878">MLKALKVDESELATFKDILRGAINESVNRTTRKAVKKARSIIVKEANERIREATARKKAAIKQVNEISARAYKRFEESHAEELKKLAQFDEMVSLLKGVHGVMESFGLALAPANKKLKLQLENARKAHAREVASLNKENARLATEAERLKIRTSLEKLAKPMTESERSEFIAIIGEMKVESHADFIARATKVRDRLYKEGKSEYNSFVEQFAESQTVIDPAKKPKPVTESRKPRNIMEASMEVLSGL</sequence>
<protein>
    <submittedName>
        <fullName evidence="2">Head scaffolding protein</fullName>
    </submittedName>
</protein>
<evidence type="ECO:0000313" key="2">
    <source>
        <dbReference type="EMBL" id="CAI3971303.1"/>
    </source>
</evidence>
<proteinExistence type="predicted"/>
<name>A0A9N6WZP6_9VIRU</name>
<evidence type="ECO:0000256" key="1">
    <source>
        <dbReference type="SAM" id="Coils"/>
    </source>
</evidence>
<keyword evidence="1" id="KW-0175">Coiled coil</keyword>
<reference evidence="2" key="1">
    <citation type="submission" date="2022-10" db="EMBL/GenBank/DDBJ databases">
        <authorList>
            <person name="Meaden S."/>
        </authorList>
    </citation>
    <scope>NUCLEOTIDE SEQUENCE</scope>
</reference>
<dbReference type="EMBL" id="OX359470">
    <property type="protein sequence ID" value="CAI3971303.1"/>
    <property type="molecule type" value="Genomic_DNA"/>
</dbReference>
<feature type="coiled-coil region" evidence="1">
    <location>
        <begin position="118"/>
        <end position="152"/>
    </location>
</feature>
<feature type="coiled-coil region" evidence="1">
    <location>
        <begin position="43"/>
        <end position="70"/>
    </location>
</feature>
<gene>
    <name evidence="2" type="ORF">ORM20_00254</name>
</gene>
<accession>A0A9N6WZP6</accession>
<organism evidence="2">
    <name type="scientific">Ochrobactrum phage ORM_20</name>
    <dbReference type="NCBI Taxonomy" id="2985243"/>
    <lineage>
        <taxon>Viruses</taxon>
    </lineage>
</organism>